<proteinExistence type="predicted"/>
<dbReference type="Proteomes" id="UP000201728">
    <property type="component" value="Chromosome"/>
</dbReference>
<keyword evidence="2" id="KW-1185">Reference proteome</keyword>
<dbReference type="SMART" id="SM00248">
    <property type="entry name" value="ANK"/>
    <property type="match status" value="3"/>
</dbReference>
<accession>A0A222P1L6</accession>
<dbReference type="EMBL" id="CP016397">
    <property type="protein sequence ID" value="ASQ45733.1"/>
    <property type="molecule type" value="Genomic_DNA"/>
</dbReference>
<evidence type="ECO:0000313" key="2">
    <source>
        <dbReference type="Proteomes" id="UP000201728"/>
    </source>
</evidence>
<gene>
    <name evidence="1" type="ORF">clem_05890</name>
</gene>
<dbReference type="RefSeq" id="WP_094090762.1">
    <property type="nucleotide sequence ID" value="NZ_CP016397.1"/>
</dbReference>
<reference evidence="2" key="1">
    <citation type="submission" date="2016-07" db="EMBL/GenBank/DDBJ databases">
        <authorList>
            <person name="Florea S."/>
            <person name="Webb J.S."/>
            <person name="Jaromczyk J."/>
            <person name="Schardl C.L."/>
        </authorList>
    </citation>
    <scope>NUCLEOTIDE SEQUENCE [LARGE SCALE GENOMIC DNA]</scope>
    <source>
        <strain evidence="2">CDC-D5610</strain>
    </source>
</reference>
<protein>
    <submittedName>
        <fullName evidence="1">Ankyrin repeats (3 copies)</fullName>
    </submittedName>
</protein>
<dbReference type="InterPro" id="IPR002110">
    <property type="entry name" value="Ankyrin_rpt"/>
</dbReference>
<dbReference type="OrthoDB" id="5631291at2"/>
<organism evidence="1 2">
    <name type="scientific">Legionella clemsonensis</name>
    <dbReference type="NCBI Taxonomy" id="1867846"/>
    <lineage>
        <taxon>Bacteria</taxon>
        <taxon>Pseudomonadati</taxon>
        <taxon>Pseudomonadota</taxon>
        <taxon>Gammaproteobacteria</taxon>
        <taxon>Legionellales</taxon>
        <taxon>Legionellaceae</taxon>
        <taxon>Legionella</taxon>
    </lineage>
</organism>
<dbReference type="Gene3D" id="1.25.40.20">
    <property type="entry name" value="Ankyrin repeat-containing domain"/>
    <property type="match status" value="2"/>
</dbReference>
<dbReference type="SUPFAM" id="SSF48403">
    <property type="entry name" value="Ankyrin repeat"/>
    <property type="match status" value="1"/>
</dbReference>
<evidence type="ECO:0000313" key="1">
    <source>
        <dbReference type="EMBL" id="ASQ45733.1"/>
    </source>
</evidence>
<sequence>MSIVSETKKAIEQLKNPRLRSTLLSHLSEEANEQTQLFTKQHPYDRPTPNFDRASYLSTNGLSYRLLLNTIFVFAPSVVCQEITQILLQSSHEEIAGLLSQVYQHHSDPKANEWVMETIMHHAPEHCRLLLAQKITSLNEKHIIKCLFTETYSNDFSTLRRILNFKDTHTSAVLIEALNHLNKKILFEFFKTSPFPPTYEALIDFFAENPPEPITLAVLQLLYKYDGNWLYRLVFGGSYFTGSSANLLHGIFEYQPDNVVSELLSFLLQQFPTTDIEKLLTSRRTNGSNKTPLELAFQRTDNKTVALKIAQKIYREPLLKPLLSEVSVSQFNSIMHLAAKSNNTEVVAFFVQQPDAPVNHCVYSTSKGMLQVAQEANQEDVSNLLIATPIYKFIYQENPSSLTCHDLSWIHELLTQHPDLIHCRWGEQKTLLSHAASRGHVSLVSLLLAKGALLKPDTHGRTAIDETIANNHAAVLQTFIEAASSNESILKTLIKTFLAINPPVYSYEELQRTLQQTSSTSSLSSVLKQYSLQRNDCYILLLQGIAKLLSNNTSEEVILQAIKKFVLENLTRLQQEEDRYLQRNALQLQLIVVLFSLNSPHFFALLYSLELNENTRKTLHLLLSRGLLQPAIFSQLTTAEHQAHYKLLEDLAGNNINALETIATVHFQKSPLTHLPPEILKELAANLSGQTLLSLCEQRLNPSLIVLTIEKLLSTTPVNQEKITQLFSQLEKELQLLDKGNLLADAQLQCTLNVAHHPKVKQYIKAVLSKEELSLNQRVQAIFTKYRESDPLIPNGLLYDLFMAFALDYKITSITANQPAFAAFLATCKPADAKQLITRLQKIFQSRLLVTGLLNSAPASDSQQRLEFLTTLCDLENKKQRFNLAVLINHFDQFREQAQQLLSFFDNEPPLSLKVTLLNLIAEFDKIASHLFLFHLGSSPLLLNDKLIPLLKTLELNFSQTTLACKSIKNTPSLKAKYGNAIKEFERLFSPNEIHSLCQQTQLICAQIEKDSNEYAETILFDDSTITFGQLLNTKIPSKELFDTTCRQASQTQQILEQYNQSIVSGVLANPGRDQLLGFLFHWVLTCGASSEQEFLFNNMSDLLRTTVREDWVLVDNQINEYLSLRDKISPLMIDLRVLSLSDFNPTDLLTTFYEADEERLAQFIQLCAQAQLMDLKSIAAYVLTGKQQQMPLKILAMQNNLSLPKESSVWLQQRLEVLEAYSTKVISFKLLKAGLLSNEGSTCAKLEKLNQIIDEHVSTPSPAAITILVASYSAVLQKKPTAESRAFVISLSHLLNTMGAKHTNEALSQITPETTEQLVAHCLAGLNSDDSSYDIACRTLLTKLCQLQSSSNPHVLNTIKMQLGQQDLTLLADQQLREIAIDILGGNSTDLNLLTADGVWIQRLLTSPRFIAASTPTVIQTLIERYRFISLTLKQDEFEHLNQWLKTKLAFYEHHQEMLSRVEKSLLSDPKRLEHLLKKRERLLSFRADDSIRALLNQLEDNCTDLKKNEPELADAALSVLYTHYNSSLISLRSDFLFKVADFVVSRALRNKGDIDIAQNTLSKWLTHYLPYKNFEQLELTRKSNVTIYNAEGEKIGFVNEANQAMTFIDDIPCSLLKLSSVYPGMALYDENRCQMGTLTMTGELKRENLFQKNTSALLVAKVPTLQLSQSPAALELLMTDIFTENTLEVLYSNCEPEKHSWLELQIHTHMAEAKKPVPKENLQVIVKNLSSEMLFSLLQTITLIENAEQLFEAILQDDTRRHELFKLEHQQAIFAFFKQGNSKKIFADYLQNHYQKPWFKDGFQLFAQFAQEENQSQLLGASLQLLQERCFEQKLVTEISYDALLTTLVSSEDYANILWKVFLHASETTAIKEVEGQLADSLTGFFYKHHCMPLVKAVNEQKHWSQSTQYRLLLLILTKQRQQIFQKQELRYSEKLSWSSAELKEMSDFIRRHFHQLDNPDKQYIIGKKLMSELVFRCANFGQTQLFYNSQGKFDPATAGKVMERSYLHAIAAREYIPPQVKKTVTDIISKMKGWFDDEHPKTEEITELLKENQALVDWKQLNEESWSMSTSMTTLPIISAFLLNYSGETEPLSQLVKDYFSSREFQKEPAKLHAVSQVMAKFPDRNVSVCLFSTLEEIFSKNPLLLDGTILHHMARFYNYKHLKTVPQSPQLEINLIKHFGLQKKYSLVQRCCDLLMASQPDKSHEKLLQKINLEAQVESQLNNYLSSWFFSIIRFIKRCWFYGFGGNKNSSNLVSYCDAKLNYTSPVETVEKIQTPILGGQTVASQLATAKKFKNLRERYNRFLEKEALNALSEASFKGSKASKGGIFANSIALKETFDAANFGAAMTVGSQ</sequence>
<dbReference type="InterPro" id="IPR036770">
    <property type="entry name" value="Ankyrin_rpt-contain_sf"/>
</dbReference>
<dbReference type="KEGG" id="lcd:clem_05890"/>
<name>A0A222P1L6_9GAMM</name>